<reference evidence="1" key="2">
    <citation type="journal article" date="2015" name="Data Brief">
        <title>Shoot transcriptome of the giant reed, Arundo donax.</title>
        <authorList>
            <person name="Barrero R.A."/>
            <person name="Guerrero F.D."/>
            <person name="Moolhuijzen P."/>
            <person name="Goolsby J.A."/>
            <person name="Tidwell J."/>
            <person name="Bellgard S.E."/>
            <person name="Bellgard M.I."/>
        </authorList>
    </citation>
    <scope>NUCLEOTIDE SEQUENCE</scope>
    <source>
        <tissue evidence="1">Shoot tissue taken approximately 20 cm above the soil surface</tissue>
    </source>
</reference>
<sequence>MGRNLAIHYKVAATSGNKGEDNLCPYPKRTVVNLTKISYVWHEYFWRKRWA</sequence>
<proteinExistence type="predicted"/>
<evidence type="ECO:0000313" key="1">
    <source>
        <dbReference type="EMBL" id="JAD67849.1"/>
    </source>
</evidence>
<protein>
    <submittedName>
        <fullName evidence="1">Uncharacterized protein</fullName>
    </submittedName>
</protein>
<organism evidence="1">
    <name type="scientific">Arundo donax</name>
    <name type="common">Giant reed</name>
    <name type="synonym">Donax arundinaceus</name>
    <dbReference type="NCBI Taxonomy" id="35708"/>
    <lineage>
        <taxon>Eukaryota</taxon>
        <taxon>Viridiplantae</taxon>
        <taxon>Streptophyta</taxon>
        <taxon>Embryophyta</taxon>
        <taxon>Tracheophyta</taxon>
        <taxon>Spermatophyta</taxon>
        <taxon>Magnoliopsida</taxon>
        <taxon>Liliopsida</taxon>
        <taxon>Poales</taxon>
        <taxon>Poaceae</taxon>
        <taxon>PACMAD clade</taxon>
        <taxon>Arundinoideae</taxon>
        <taxon>Arundineae</taxon>
        <taxon>Arundo</taxon>
    </lineage>
</organism>
<name>A0A0A9BUW3_ARUDO</name>
<dbReference type="EMBL" id="GBRH01230046">
    <property type="protein sequence ID" value="JAD67849.1"/>
    <property type="molecule type" value="Transcribed_RNA"/>
</dbReference>
<reference evidence="1" key="1">
    <citation type="submission" date="2014-09" db="EMBL/GenBank/DDBJ databases">
        <authorList>
            <person name="Magalhaes I.L.F."/>
            <person name="Oliveira U."/>
            <person name="Santos F.R."/>
            <person name="Vidigal T.H.D.A."/>
            <person name="Brescovit A.D."/>
            <person name="Santos A.J."/>
        </authorList>
    </citation>
    <scope>NUCLEOTIDE SEQUENCE</scope>
    <source>
        <tissue evidence="1">Shoot tissue taken approximately 20 cm above the soil surface</tissue>
    </source>
</reference>
<accession>A0A0A9BUW3</accession>
<dbReference type="AlphaFoldDB" id="A0A0A9BUW3"/>